<reference evidence="13" key="1">
    <citation type="journal article" date="2014" name="Nat. Commun.">
        <title>The emerging biofuel crop Camelina sativa retains a highly undifferentiated hexaploid genome structure.</title>
        <authorList>
            <person name="Kagale S."/>
            <person name="Koh C."/>
            <person name="Nixon J."/>
            <person name="Bollina V."/>
            <person name="Clarke W.E."/>
            <person name="Tuteja R."/>
            <person name="Spillane C."/>
            <person name="Robinson S.J."/>
            <person name="Links M.G."/>
            <person name="Clarke C."/>
            <person name="Higgins E.E."/>
            <person name="Huebert T."/>
            <person name="Sharpe A.G."/>
            <person name="Parkin I.A."/>
        </authorList>
    </citation>
    <scope>NUCLEOTIDE SEQUENCE [LARGE SCALE GENOMIC DNA]</scope>
    <source>
        <strain evidence="13">cv. DH55</strain>
    </source>
</reference>
<keyword evidence="8" id="KW-0833">Ubl conjugation pathway</keyword>
<evidence type="ECO:0000256" key="10">
    <source>
        <dbReference type="ARBA" id="ARBA00024004"/>
    </source>
</evidence>
<dbReference type="PANTHER" id="PTHR46632">
    <property type="entry name" value="E3 UBIQUITIN-PROTEIN LIGASE SINA-LIKE 4"/>
    <property type="match status" value="1"/>
</dbReference>
<dbReference type="InterPro" id="IPR013010">
    <property type="entry name" value="Znf_SIAH"/>
</dbReference>
<keyword evidence="5" id="KW-0808">Transferase</keyword>
<comment type="similarity">
    <text evidence="3">Belongs to the SINA (Seven in absentia) family.</text>
</comment>
<dbReference type="PROSITE" id="PS51081">
    <property type="entry name" value="ZF_SIAH"/>
    <property type="match status" value="1"/>
</dbReference>
<evidence type="ECO:0000256" key="3">
    <source>
        <dbReference type="ARBA" id="ARBA00009119"/>
    </source>
</evidence>
<keyword evidence="9" id="KW-0862">Zinc</keyword>
<comment type="catalytic activity">
    <reaction evidence="1">
        <text>S-ubiquitinyl-[E2 ubiquitin-conjugating enzyme]-L-cysteine + [acceptor protein]-L-lysine = [E2 ubiquitin-conjugating enzyme]-L-cysteine + N(6)-ubiquitinyl-[acceptor protein]-L-lysine.</text>
        <dbReference type="EC" id="2.3.2.27"/>
    </reaction>
</comment>
<evidence type="ECO:0000256" key="8">
    <source>
        <dbReference type="ARBA" id="ARBA00022786"/>
    </source>
</evidence>
<feature type="domain" description="SIAH-type" evidence="12">
    <location>
        <begin position="217"/>
        <end position="275"/>
    </location>
</feature>
<dbReference type="Pfam" id="PF21361">
    <property type="entry name" value="Sina_ZnF"/>
    <property type="match status" value="1"/>
</dbReference>
<evidence type="ECO:0000256" key="9">
    <source>
        <dbReference type="ARBA" id="ARBA00022833"/>
    </source>
</evidence>
<name>A0ABM1RPI3_CAMSA</name>
<dbReference type="SUPFAM" id="SSF49599">
    <property type="entry name" value="TRAF domain-like"/>
    <property type="match status" value="1"/>
</dbReference>
<keyword evidence="6" id="KW-0479">Metal-binding</keyword>
<evidence type="ECO:0000313" key="14">
    <source>
        <dbReference type="RefSeq" id="XP_019100921.1"/>
    </source>
</evidence>
<evidence type="ECO:0000256" key="11">
    <source>
        <dbReference type="PROSITE-ProRule" id="PRU00455"/>
    </source>
</evidence>
<dbReference type="RefSeq" id="XP_019100921.1">
    <property type="nucleotide sequence ID" value="XM_019245376.1"/>
</dbReference>
<evidence type="ECO:0000256" key="5">
    <source>
        <dbReference type="ARBA" id="ARBA00022679"/>
    </source>
</evidence>
<dbReference type="GeneID" id="104789583"/>
<comment type="function">
    <text evidence="10">E3 ubiquitin-protein ligase that mediates ubiquitination and subsequent proteasomal degradation of target proteins. E3 ubiquitin ligases accept ubiquitin from an E2 ubiquitin-conjugating enzyme in the form of a thioester and then directly transfers the ubiquitin to targeted substrates. It probably triggers the ubiquitin-mediated degradation of different substrates.</text>
</comment>
<dbReference type="Gene3D" id="3.30.40.10">
    <property type="entry name" value="Zinc/RING finger domain, C3HC4 (zinc finger)"/>
    <property type="match status" value="1"/>
</dbReference>
<dbReference type="PANTHER" id="PTHR46632:SF11">
    <property type="entry name" value="E3 UBIQUITIN-PROTEIN LIGASE SINA-LIKE 1-RELATED"/>
    <property type="match status" value="1"/>
</dbReference>
<protein>
    <recommendedName>
        <fullName evidence="4">RING-type E3 ubiquitin transferase</fullName>
        <ecNumber evidence="4">2.3.2.27</ecNumber>
    </recommendedName>
</protein>
<evidence type="ECO:0000256" key="6">
    <source>
        <dbReference type="ARBA" id="ARBA00022723"/>
    </source>
</evidence>
<dbReference type="InterPro" id="IPR049548">
    <property type="entry name" value="Sina-like_RING"/>
</dbReference>
<evidence type="ECO:0000256" key="2">
    <source>
        <dbReference type="ARBA" id="ARBA00004906"/>
    </source>
</evidence>
<gene>
    <name evidence="14" type="primary">LOC104789583</name>
</gene>
<comment type="pathway">
    <text evidence="2">Protein modification; protein ubiquitination.</text>
</comment>
<keyword evidence="13" id="KW-1185">Reference proteome</keyword>
<dbReference type="InterPro" id="IPR044286">
    <property type="entry name" value="SINL_plant"/>
</dbReference>
<keyword evidence="7 11" id="KW-0863">Zinc-finger</keyword>
<dbReference type="CDD" id="cd16571">
    <property type="entry name" value="RING-HC_SIAHs"/>
    <property type="match status" value="2"/>
</dbReference>
<dbReference type="Proteomes" id="UP000694864">
    <property type="component" value="Chromosome 5"/>
</dbReference>
<proteinExistence type="inferred from homology"/>
<evidence type="ECO:0000259" key="12">
    <source>
        <dbReference type="PROSITE" id="PS51081"/>
    </source>
</evidence>
<organism evidence="13 14">
    <name type="scientific">Camelina sativa</name>
    <name type="common">False flax</name>
    <name type="synonym">Myagrum sativum</name>
    <dbReference type="NCBI Taxonomy" id="90675"/>
    <lineage>
        <taxon>Eukaryota</taxon>
        <taxon>Viridiplantae</taxon>
        <taxon>Streptophyta</taxon>
        <taxon>Embryophyta</taxon>
        <taxon>Tracheophyta</taxon>
        <taxon>Spermatophyta</taxon>
        <taxon>Magnoliopsida</taxon>
        <taxon>eudicotyledons</taxon>
        <taxon>Gunneridae</taxon>
        <taxon>Pentapetalae</taxon>
        <taxon>rosids</taxon>
        <taxon>malvids</taxon>
        <taxon>Brassicales</taxon>
        <taxon>Brassicaceae</taxon>
        <taxon>Camelineae</taxon>
        <taxon>Camelina</taxon>
    </lineage>
</organism>
<reference evidence="14" key="2">
    <citation type="submission" date="2025-08" db="UniProtKB">
        <authorList>
            <consortium name="RefSeq"/>
        </authorList>
    </citation>
    <scope>IDENTIFICATION</scope>
    <source>
        <tissue evidence="14">Leaf</tissue>
    </source>
</reference>
<dbReference type="Pfam" id="PF21362">
    <property type="entry name" value="Sina_RING"/>
    <property type="match status" value="2"/>
</dbReference>
<dbReference type="EC" id="2.3.2.27" evidence="4"/>
<accession>A0ABM1RPI3</accession>
<evidence type="ECO:0000313" key="13">
    <source>
        <dbReference type="Proteomes" id="UP000694864"/>
    </source>
</evidence>
<evidence type="ECO:0000256" key="7">
    <source>
        <dbReference type="ARBA" id="ARBA00022771"/>
    </source>
</evidence>
<evidence type="ECO:0000256" key="1">
    <source>
        <dbReference type="ARBA" id="ARBA00000900"/>
    </source>
</evidence>
<dbReference type="InterPro" id="IPR013083">
    <property type="entry name" value="Znf_RING/FYVE/PHD"/>
</dbReference>
<evidence type="ECO:0000256" key="4">
    <source>
        <dbReference type="ARBA" id="ARBA00012483"/>
    </source>
</evidence>
<sequence length="413" mass="46239">MVKGTNSQQALAREASCSCQKRQPVPSTVQDEGDNGGGEVVARRSGTLFELDLLNCPVCCHALTVPIFQCDNGHIACSSCCNKLGNKCPNYNCKWLSFPIGNYRCRIMERVVEAVIVPSPNAKHGCTDKGEEEEEEGENGDVDGDVVIWEAQSGMLFDLHLLDCPVCSNALTSPIFQCDNGHIACSSCCTELRYKCHSCIFPIGNYPCRIMEKVVQAIFVPCPNLKHGCTERFSYGKDLIHEKKCVFAMCYCPQPNCNYRGVCNDLYIHYNANHLNKKISNQFVCDRSTVTWMKISDKILVFQESADGHGPLVAVQCFKEPEGLYVTVNCIAPSAPGVGEFSYDLSYSTPMSGDQHTMTFKSPEMKRIQKVSFQTPEKDFMLVPYYFQDKRVSLKMNICIHRLKKDERGISIR</sequence>